<reference evidence="5" key="1">
    <citation type="journal article" date="2015" name="Genome Announc.">
        <title>Draft Genome Sequence of Thiostrepton-Producing Streptomyces azureus ATCC 14921.</title>
        <authorList>
            <person name="Sakihara K."/>
            <person name="Maeda J."/>
            <person name="Tashiro K."/>
            <person name="Fujino Y."/>
            <person name="Kuhara S."/>
            <person name="Ohshima T."/>
            <person name="Ogata S."/>
            <person name="Doi K."/>
        </authorList>
    </citation>
    <scope>NUCLEOTIDE SEQUENCE [LARGE SCALE GENOMIC DNA]</scope>
    <source>
        <strain evidence="5">ATCC14921</strain>
    </source>
</reference>
<dbReference type="GO" id="GO:0000976">
    <property type="term" value="F:transcription cis-regulatory region binding"/>
    <property type="evidence" value="ECO:0007669"/>
    <property type="project" value="TreeGrafter"/>
</dbReference>
<dbReference type="Proteomes" id="UP000053859">
    <property type="component" value="Unassembled WGS sequence"/>
</dbReference>
<dbReference type="SUPFAM" id="SSF46689">
    <property type="entry name" value="Homeodomain-like"/>
    <property type="match status" value="1"/>
</dbReference>
<dbReference type="PROSITE" id="PS50977">
    <property type="entry name" value="HTH_TETR_2"/>
    <property type="match status" value="1"/>
</dbReference>
<dbReference type="InterPro" id="IPR050109">
    <property type="entry name" value="HTH-type_TetR-like_transc_reg"/>
</dbReference>
<dbReference type="Pfam" id="PF00440">
    <property type="entry name" value="TetR_N"/>
    <property type="match status" value="1"/>
</dbReference>
<evidence type="ECO:0000259" key="4">
    <source>
        <dbReference type="PROSITE" id="PS50977"/>
    </source>
</evidence>
<proteinExistence type="predicted"/>
<organism evidence="5 6">
    <name type="scientific">Streptomyces azureus</name>
    <dbReference type="NCBI Taxonomy" id="146537"/>
    <lineage>
        <taxon>Bacteria</taxon>
        <taxon>Bacillati</taxon>
        <taxon>Actinomycetota</taxon>
        <taxon>Actinomycetes</taxon>
        <taxon>Kitasatosporales</taxon>
        <taxon>Streptomycetaceae</taxon>
        <taxon>Streptomyces</taxon>
    </lineage>
</organism>
<keyword evidence="6" id="KW-1185">Reference proteome</keyword>
<dbReference type="PATRIC" id="fig|146537.3.peg.1894"/>
<protein>
    <submittedName>
        <fullName evidence="5">TetR family transcriptional regulator</fullName>
    </submittedName>
</protein>
<feature type="region of interest" description="Disordered" evidence="3">
    <location>
        <begin position="1"/>
        <end position="25"/>
    </location>
</feature>
<gene>
    <name evidence="5" type="ORF">SAZU_1795</name>
</gene>
<dbReference type="Gene3D" id="1.10.357.10">
    <property type="entry name" value="Tetracycline Repressor, domain 2"/>
    <property type="match status" value="1"/>
</dbReference>
<evidence type="ECO:0000313" key="5">
    <source>
        <dbReference type="EMBL" id="GAP47058.1"/>
    </source>
</evidence>
<dbReference type="InterPro" id="IPR001647">
    <property type="entry name" value="HTH_TetR"/>
</dbReference>
<accession>A0A0K8PH64</accession>
<dbReference type="InterPro" id="IPR009057">
    <property type="entry name" value="Homeodomain-like_sf"/>
</dbReference>
<evidence type="ECO:0000313" key="6">
    <source>
        <dbReference type="Proteomes" id="UP000053859"/>
    </source>
</evidence>
<evidence type="ECO:0000256" key="1">
    <source>
        <dbReference type="ARBA" id="ARBA00023125"/>
    </source>
</evidence>
<evidence type="ECO:0000256" key="3">
    <source>
        <dbReference type="SAM" id="MobiDB-lite"/>
    </source>
</evidence>
<feature type="DNA-binding region" description="H-T-H motif" evidence="2">
    <location>
        <begin position="51"/>
        <end position="70"/>
    </location>
</feature>
<dbReference type="EMBL" id="DF968225">
    <property type="protein sequence ID" value="GAP47058.1"/>
    <property type="molecule type" value="Genomic_DNA"/>
</dbReference>
<dbReference type="Pfam" id="PF17940">
    <property type="entry name" value="TetR_C_31"/>
    <property type="match status" value="1"/>
</dbReference>
<sequence>MEQPGTGARSAGVKVIDPTTDGRRLKGERRKQELIEATIRVVAREGVAGVSHRAVAREAGQPATAAAYYFKSIDDLLTAALTRCMEQDAARMRALAARTDASPAGLRELAELMCAVVTRPDHLLAEYELYLLAARRPELRSPTQDWLAAVGEFGARYTGDPVRLRLLAGAMDGLLMQALLTDRPPTADDYEAVLRRILL</sequence>
<dbReference type="InterPro" id="IPR041583">
    <property type="entry name" value="TetR_C_31"/>
</dbReference>
<keyword evidence="1 2" id="KW-0238">DNA-binding</keyword>
<dbReference type="PANTHER" id="PTHR30055">
    <property type="entry name" value="HTH-TYPE TRANSCRIPTIONAL REGULATOR RUTR"/>
    <property type="match status" value="1"/>
</dbReference>
<name>A0A0K8PH64_STRAJ</name>
<dbReference type="GO" id="GO:0003700">
    <property type="term" value="F:DNA-binding transcription factor activity"/>
    <property type="evidence" value="ECO:0007669"/>
    <property type="project" value="TreeGrafter"/>
</dbReference>
<dbReference type="AlphaFoldDB" id="A0A0K8PH64"/>
<feature type="domain" description="HTH tetR-type" evidence="4">
    <location>
        <begin position="28"/>
        <end position="88"/>
    </location>
</feature>
<dbReference type="PANTHER" id="PTHR30055:SF231">
    <property type="entry name" value="TRANSCRIPTIONAL REGULATORY PROTEIN (PROBABLY DEOR-FAMILY)-RELATED"/>
    <property type="match status" value="1"/>
</dbReference>
<evidence type="ECO:0000256" key="2">
    <source>
        <dbReference type="PROSITE-ProRule" id="PRU00335"/>
    </source>
</evidence>